<dbReference type="PROSITE" id="PS00674">
    <property type="entry name" value="AAA"/>
    <property type="match status" value="1"/>
</dbReference>
<keyword evidence="4" id="KW-0963">Cytoplasm</keyword>
<dbReference type="AlphaFoldDB" id="A0A5B7BPC2"/>
<evidence type="ECO:0000256" key="16">
    <source>
        <dbReference type="ARBA" id="ARBA00048778"/>
    </source>
</evidence>
<evidence type="ECO:0000256" key="2">
    <source>
        <dbReference type="ARBA" id="ARBA00006914"/>
    </source>
</evidence>
<comment type="subunit">
    <text evidence="17">Interacts with PEX6; forming the PEX1-PEX6 AAA ATPase complex, which is composed of a heterohexamer formed by a trimer of PEX1-PEX6 dimers.</text>
</comment>
<keyword evidence="8" id="KW-0378">Hydrolase</keyword>
<dbReference type="GO" id="GO:0005778">
    <property type="term" value="C:peroxisomal membrane"/>
    <property type="evidence" value="ECO:0007669"/>
    <property type="project" value="UniProtKB-SubCell"/>
</dbReference>
<dbReference type="CDD" id="cd19526">
    <property type="entry name" value="RecA-like_PEX1_r2"/>
    <property type="match status" value="1"/>
</dbReference>
<evidence type="ECO:0000256" key="11">
    <source>
        <dbReference type="ARBA" id="ARBA00023136"/>
    </source>
</evidence>
<feature type="domain" description="AAA+ ATPase" evidence="18">
    <location>
        <begin position="592"/>
        <end position="745"/>
    </location>
</feature>
<dbReference type="InterPro" id="IPR009010">
    <property type="entry name" value="Asp_de-COase-like_dom_sf"/>
</dbReference>
<dbReference type="Gene3D" id="3.10.330.10">
    <property type="match status" value="1"/>
</dbReference>
<organism evidence="19">
    <name type="scientific">Davidia involucrata</name>
    <name type="common">Dove tree</name>
    <dbReference type="NCBI Taxonomy" id="16924"/>
    <lineage>
        <taxon>Eukaryota</taxon>
        <taxon>Viridiplantae</taxon>
        <taxon>Streptophyta</taxon>
        <taxon>Embryophyta</taxon>
        <taxon>Tracheophyta</taxon>
        <taxon>Spermatophyta</taxon>
        <taxon>Magnoliopsida</taxon>
        <taxon>eudicotyledons</taxon>
        <taxon>Gunneridae</taxon>
        <taxon>Pentapetalae</taxon>
        <taxon>asterids</taxon>
        <taxon>Cornales</taxon>
        <taxon>Nyssaceae</taxon>
        <taxon>Davidia</taxon>
    </lineage>
</organism>
<dbReference type="SUPFAM" id="SSF52540">
    <property type="entry name" value="P-loop containing nucleoside triphosphate hydrolases"/>
    <property type="match status" value="2"/>
</dbReference>
<sequence length="1137" mass="124184">MELEVRVVGGIESCFVSLPPLLIQTLQSTPSGSLPPFLELRSSDSDDIWNVAWSGSASTSSAIEIAQQFAECICLPDHTIVQVRAVPNLPKATLVTIEPHTEDDWEVLELNSEHAEAVILKQVRIVHETMRFPLWLHGRTIITFRVVSTFPKKPVVQLVPGTEVAVAPKRRKKFLDSCEDSSLQSSRKENSIVKALLRVQHPDSRLIHKCEVNGVELGVVLNSIVFIHPETAKNCSFDSLQLVVIVPRLPSKESIKNHETENLGRKRGSTAKEVNGGTVTDNKDCRQAIVRLLISESVARGHVMLSQSLRLYLRAGLHSWIYVKRFNISLKKDIPKLSLSPCQFKMFGKNKALENNGLEVLDSHKNQKTKHMLLRTNSDTDMGIIDWSTHARVVAALSDESPTNEDEEAATKSNTRKGIQSLLHAWCFAQLEAIASNAGVEVNSLVFGNETLLHFEVNGYKFGTHGKVQVSSNGSLEIRSRTGEPSVDILYILSISGESLHSDTVNAYELAFDEGNKRNNSPRGLESLLGKLHLGDGVCFYSVKERTSDKDFNFSISSLSWMGTTASDVFNRLTVLVSPASEMLFSAYNLPLPGHVLIYGPPGSGKTLLATAVAKSVKEHEDILAHIVFICCSKLALEKFSTIRQALSGYISEALDHAPSVVILDDLDSIVSSSSDSEGSQQSSSVTALTEFLTDIMDEYGEKRRSSCGIGPIAFLASSQSLTNLPQSLSSSGRFDFHVQLPAPAASERGALLKHEIQKRSLQCSEDILLDVASKCDGYDAYDLEILVDRSVHAAIGRHLSCDLVLGENEKPTLIKDDFLQAMHEFLPVAMRDITKSASEGGHSGWEDVGGLTDIRNAITEMIELPSKFPNIFAQAPLRLRSNVLLYGPPGCGKTHIVGAAAAACSLRFISVKGPELLNKYIGASEQAVRDIFSKAAAAAPCLLFFDEFDSIAPKRGHDNTGVTDRVVNQFLTELDGVEVLTGVFVFAATSRPDLLDAALLRPGRLDRLLFCDFPSQNERLDILTVLSRKLPLASDVDLDAIAHMTEGFSGADLQALLSDAQLAAVHDLLGSADSNKARKMPVITNHLLKSVASKARPSVSEAEKQRLYGIYSQFLDSKRSVAAQARDAKGKRATLA</sequence>
<dbReference type="InterPro" id="IPR003593">
    <property type="entry name" value="AAA+_ATPase"/>
</dbReference>
<evidence type="ECO:0000256" key="5">
    <source>
        <dbReference type="ARBA" id="ARBA00022593"/>
    </source>
</evidence>
<gene>
    <name evidence="19" type="ORF">Din_039916</name>
</gene>
<evidence type="ECO:0000259" key="18">
    <source>
        <dbReference type="SMART" id="SM00382"/>
    </source>
</evidence>
<dbReference type="SUPFAM" id="SSF50692">
    <property type="entry name" value="ADC-like"/>
    <property type="match status" value="1"/>
</dbReference>
<dbReference type="PANTHER" id="PTHR23077:SF12">
    <property type="entry name" value="PEROXISOMAL ATPASE PEX1"/>
    <property type="match status" value="1"/>
</dbReference>
<dbReference type="InterPro" id="IPR029067">
    <property type="entry name" value="CDC48_domain_2-like_sf"/>
</dbReference>
<evidence type="ECO:0000313" key="19">
    <source>
        <dbReference type="EMBL" id="MPA70475.1"/>
    </source>
</evidence>
<dbReference type="InterPro" id="IPR003960">
    <property type="entry name" value="ATPase_AAA_CS"/>
</dbReference>
<keyword evidence="5" id="KW-0962">Peroxisome biogenesis</keyword>
<keyword evidence="9" id="KW-0067">ATP-binding</keyword>
<keyword evidence="10" id="KW-0653">Protein transport</keyword>
<keyword evidence="7" id="KW-0547">Nucleotide-binding</keyword>
<keyword evidence="6" id="KW-0677">Repeat</keyword>
<dbReference type="InterPro" id="IPR003959">
    <property type="entry name" value="ATPase_AAA_core"/>
</dbReference>
<evidence type="ECO:0000256" key="8">
    <source>
        <dbReference type="ARBA" id="ARBA00022801"/>
    </source>
</evidence>
<comment type="similarity">
    <text evidence="2">Belongs to the AAA ATPase family.</text>
</comment>
<evidence type="ECO:0000256" key="10">
    <source>
        <dbReference type="ARBA" id="ARBA00022927"/>
    </source>
</evidence>
<evidence type="ECO:0000256" key="9">
    <source>
        <dbReference type="ARBA" id="ARBA00022840"/>
    </source>
</evidence>
<proteinExistence type="inferred from homology"/>
<dbReference type="SMART" id="SM00382">
    <property type="entry name" value="AAA"/>
    <property type="match status" value="2"/>
</dbReference>
<dbReference type="GO" id="GO:0005829">
    <property type="term" value="C:cytosol"/>
    <property type="evidence" value="ECO:0007669"/>
    <property type="project" value="UniProtKB-SubCell"/>
</dbReference>
<evidence type="ECO:0000256" key="12">
    <source>
        <dbReference type="ARBA" id="ARBA00023140"/>
    </source>
</evidence>
<evidence type="ECO:0000256" key="13">
    <source>
        <dbReference type="ARBA" id="ARBA00032509"/>
    </source>
</evidence>
<evidence type="ECO:0000256" key="3">
    <source>
        <dbReference type="ARBA" id="ARBA00022448"/>
    </source>
</evidence>
<dbReference type="FunFam" id="3.40.50.300:FF:001620">
    <property type="entry name" value="Peroxisome biogenesis protein 1"/>
    <property type="match status" value="1"/>
</dbReference>
<dbReference type="Gene3D" id="3.40.50.300">
    <property type="entry name" value="P-loop containing nucleotide triphosphate hydrolases"/>
    <property type="match status" value="2"/>
</dbReference>
<dbReference type="GO" id="GO:0016887">
    <property type="term" value="F:ATP hydrolysis activity"/>
    <property type="evidence" value="ECO:0007669"/>
    <property type="project" value="InterPro"/>
</dbReference>
<dbReference type="FunFam" id="3.10.330.10:FF:000006">
    <property type="entry name" value="Peroxisome biogenesis factor 1"/>
    <property type="match status" value="1"/>
</dbReference>
<name>A0A5B7BPC2_DAVIN</name>
<evidence type="ECO:0000256" key="1">
    <source>
        <dbReference type="ARBA" id="ARBA00004514"/>
    </source>
</evidence>
<dbReference type="SUPFAM" id="SSF54585">
    <property type="entry name" value="Cdc48 domain 2-like"/>
    <property type="match status" value="1"/>
</dbReference>
<dbReference type="EMBL" id="GHES01039916">
    <property type="protein sequence ID" value="MPA70475.1"/>
    <property type="molecule type" value="Transcribed_RNA"/>
</dbReference>
<keyword evidence="12" id="KW-0576">Peroxisome</keyword>
<dbReference type="InterPro" id="IPR027417">
    <property type="entry name" value="P-loop_NTPase"/>
</dbReference>
<dbReference type="Pfam" id="PF00004">
    <property type="entry name" value="AAA"/>
    <property type="match status" value="2"/>
</dbReference>
<feature type="domain" description="AAA+ ATPase" evidence="18">
    <location>
        <begin position="880"/>
        <end position="1016"/>
    </location>
</feature>
<keyword evidence="3" id="KW-0813">Transport</keyword>
<evidence type="ECO:0000256" key="15">
    <source>
        <dbReference type="ARBA" id="ARBA00046271"/>
    </source>
</evidence>
<reference evidence="19" key="1">
    <citation type="submission" date="2019-08" db="EMBL/GenBank/DDBJ databases">
        <title>Reference gene set and small RNA set construction with multiple tissues from Davidia involucrata Baill.</title>
        <authorList>
            <person name="Yang H."/>
            <person name="Zhou C."/>
            <person name="Li G."/>
            <person name="Wang J."/>
            <person name="Gao P."/>
            <person name="Wang M."/>
            <person name="Wang R."/>
            <person name="Zhao Y."/>
        </authorList>
    </citation>
    <scope>NUCLEOTIDE SEQUENCE</scope>
    <source>
        <tissue evidence="19">Mixed with DoveR01_LX</tissue>
    </source>
</reference>
<accession>A0A5B7BPC2</accession>
<dbReference type="InterPro" id="IPR050168">
    <property type="entry name" value="AAA_ATPase_domain"/>
</dbReference>
<dbReference type="Pfam" id="PF17862">
    <property type="entry name" value="AAA_lid_3"/>
    <property type="match status" value="1"/>
</dbReference>
<dbReference type="GO" id="GO:0016558">
    <property type="term" value="P:protein import into peroxisome matrix"/>
    <property type="evidence" value="ECO:0007669"/>
    <property type="project" value="TreeGrafter"/>
</dbReference>
<evidence type="ECO:0000256" key="17">
    <source>
        <dbReference type="ARBA" id="ARBA00064205"/>
    </source>
</evidence>
<evidence type="ECO:0000256" key="4">
    <source>
        <dbReference type="ARBA" id="ARBA00022490"/>
    </source>
</evidence>
<dbReference type="FunFam" id="1.10.8.60:FF:000105">
    <property type="entry name" value="PeRoXisome assembly factor"/>
    <property type="match status" value="1"/>
</dbReference>
<evidence type="ECO:0000256" key="6">
    <source>
        <dbReference type="ARBA" id="ARBA00022737"/>
    </source>
</evidence>
<dbReference type="Pfam" id="PF09262">
    <property type="entry name" value="PEX-1N"/>
    <property type="match status" value="1"/>
</dbReference>
<dbReference type="FunFam" id="3.40.50.300:FF:000149">
    <property type="entry name" value="Nuclear valosin-containing protein-like"/>
    <property type="match status" value="1"/>
</dbReference>
<dbReference type="Gene3D" id="1.10.8.60">
    <property type="match status" value="2"/>
</dbReference>
<evidence type="ECO:0000256" key="14">
    <source>
        <dbReference type="ARBA" id="ARBA00034532"/>
    </source>
</evidence>
<comment type="catalytic activity">
    <reaction evidence="16">
        <text>ATP + H2O = ADP + phosphate + H(+)</text>
        <dbReference type="Rhea" id="RHEA:13065"/>
        <dbReference type="ChEBI" id="CHEBI:15377"/>
        <dbReference type="ChEBI" id="CHEBI:15378"/>
        <dbReference type="ChEBI" id="CHEBI:30616"/>
        <dbReference type="ChEBI" id="CHEBI:43474"/>
        <dbReference type="ChEBI" id="CHEBI:456216"/>
    </reaction>
    <physiologicalReaction direction="left-to-right" evidence="16">
        <dbReference type="Rhea" id="RHEA:13066"/>
    </physiologicalReaction>
</comment>
<keyword evidence="11" id="KW-0472">Membrane</keyword>
<protein>
    <recommendedName>
        <fullName evidence="14">Peroxisomal ATPase PEX1</fullName>
    </recommendedName>
    <alternativeName>
        <fullName evidence="13">Peroxin-1</fullName>
    </alternativeName>
</protein>
<dbReference type="GO" id="GO:0005524">
    <property type="term" value="F:ATP binding"/>
    <property type="evidence" value="ECO:0007669"/>
    <property type="project" value="UniProtKB-KW"/>
</dbReference>
<dbReference type="InterPro" id="IPR041569">
    <property type="entry name" value="AAA_lid_3"/>
</dbReference>
<dbReference type="InterPro" id="IPR015342">
    <property type="entry name" value="PEX1-N_C-lobe"/>
</dbReference>
<evidence type="ECO:0000256" key="7">
    <source>
        <dbReference type="ARBA" id="ARBA00022741"/>
    </source>
</evidence>
<comment type="subcellular location">
    <subcellularLocation>
        <location evidence="1">Cytoplasm</location>
        <location evidence="1">Cytosol</location>
    </subcellularLocation>
    <subcellularLocation>
        <location evidence="15">Peroxisome membrane</location>
    </subcellularLocation>
</comment>
<dbReference type="PANTHER" id="PTHR23077">
    <property type="entry name" value="AAA-FAMILY ATPASE"/>
    <property type="match status" value="1"/>
</dbReference>